<evidence type="ECO:0000313" key="5">
    <source>
        <dbReference type="EMBL" id="SPE24342.1"/>
    </source>
</evidence>
<dbReference type="SUPFAM" id="SSF52172">
    <property type="entry name" value="CheY-like"/>
    <property type="match status" value="1"/>
</dbReference>
<dbReference type="EMBL" id="OKRB01000103">
    <property type="protein sequence ID" value="SPE24342.1"/>
    <property type="molecule type" value="Genomic_DNA"/>
</dbReference>
<dbReference type="GO" id="GO:0000160">
    <property type="term" value="P:phosphorelay signal transduction system"/>
    <property type="evidence" value="ECO:0007669"/>
    <property type="project" value="UniProtKB-KW"/>
</dbReference>
<evidence type="ECO:0000256" key="3">
    <source>
        <dbReference type="PROSITE-ProRule" id="PRU00169"/>
    </source>
</evidence>
<gene>
    <name evidence="5" type="ORF">SBA5_450006</name>
</gene>
<keyword evidence="2" id="KW-0902">Two-component regulatory system</keyword>
<dbReference type="PANTHER" id="PTHR44591">
    <property type="entry name" value="STRESS RESPONSE REGULATOR PROTEIN 1"/>
    <property type="match status" value="1"/>
</dbReference>
<dbReference type="AlphaFoldDB" id="A0A2N9LM82"/>
<evidence type="ECO:0000256" key="1">
    <source>
        <dbReference type="ARBA" id="ARBA00022553"/>
    </source>
</evidence>
<dbReference type="InterPro" id="IPR050595">
    <property type="entry name" value="Bact_response_regulator"/>
</dbReference>
<dbReference type="OrthoDB" id="119418at2"/>
<organism evidence="5 6">
    <name type="scientific">Candidatus Sulfuritelmatomonas gaucii</name>
    <dbReference type="NCBI Taxonomy" id="2043161"/>
    <lineage>
        <taxon>Bacteria</taxon>
        <taxon>Pseudomonadati</taxon>
        <taxon>Acidobacteriota</taxon>
        <taxon>Terriglobia</taxon>
        <taxon>Terriglobales</taxon>
        <taxon>Acidobacteriaceae</taxon>
        <taxon>Candidatus Sulfuritelmatomonas</taxon>
    </lineage>
</organism>
<dbReference type="PANTHER" id="PTHR44591:SF14">
    <property type="entry name" value="PROTEIN PILG"/>
    <property type="match status" value="1"/>
</dbReference>
<dbReference type="Proteomes" id="UP000239735">
    <property type="component" value="Unassembled WGS sequence"/>
</dbReference>
<name>A0A2N9LM82_9BACT</name>
<dbReference type="Pfam" id="PF00072">
    <property type="entry name" value="Response_reg"/>
    <property type="match status" value="1"/>
</dbReference>
<dbReference type="CDD" id="cd17574">
    <property type="entry name" value="REC_OmpR"/>
    <property type="match status" value="1"/>
</dbReference>
<keyword evidence="1 3" id="KW-0597">Phosphoprotein</keyword>
<evidence type="ECO:0000313" key="6">
    <source>
        <dbReference type="Proteomes" id="UP000239735"/>
    </source>
</evidence>
<dbReference type="SMART" id="SM00448">
    <property type="entry name" value="REC"/>
    <property type="match status" value="1"/>
</dbReference>
<dbReference type="InterPro" id="IPR011006">
    <property type="entry name" value="CheY-like_superfamily"/>
</dbReference>
<proteinExistence type="predicted"/>
<accession>A0A2N9LM82</accession>
<reference evidence="6" key="1">
    <citation type="submission" date="2018-02" db="EMBL/GenBank/DDBJ databases">
        <authorList>
            <person name="Hausmann B."/>
        </authorList>
    </citation>
    <scope>NUCLEOTIDE SEQUENCE [LARGE SCALE GENOMIC DNA]</scope>
    <source>
        <strain evidence="6">Peat soil MAG SbA5</strain>
    </source>
</reference>
<dbReference type="InterPro" id="IPR001789">
    <property type="entry name" value="Sig_transdc_resp-reg_receiver"/>
</dbReference>
<feature type="modified residue" description="4-aspartylphosphate" evidence="3">
    <location>
        <position position="75"/>
    </location>
</feature>
<evidence type="ECO:0000259" key="4">
    <source>
        <dbReference type="PROSITE" id="PS50110"/>
    </source>
</evidence>
<dbReference type="PROSITE" id="PS50110">
    <property type="entry name" value="RESPONSE_REGULATORY"/>
    <property type="match status" value="1"/>
</dbReference>
<sequence length="150" mass="16150">MSGRSDSQVVPIDEVPPEDTNPYRPVVMVVDDEVIIADTLAEILARNGYAAVTAYDGDEALETALLTPPQMLIADVMLPGMNGIELAVTIRRTFPDCKILLFSGRAVTSAMLAPAERAGYHFSLLSKPVHPDVLLARVSESLRQVDTTAA</sequence>
<protein>
    <submittedName>
        <fullName evidence="5">Response regulator receiver protein</fullName>
    </submittedName>
</protein>
<evidence type="ECO:0000256" key="2">
    <source>
        <dbReference type="ARBA" id="ARBA00023012"/>
    </source>
</evidence>
<dbReference type="Gene3D" id="3.40.50.2300">
    <property type="match status" value="1"/>
</dbReference>
<feature type="domain" description="Response regulatory" evidence="4">
    <location>
        <begin position="26"/>
        <end position="142"/>
    </location>
</feature>